<gene>
    <name evidence="4" type="ORF">PD5205_01614</name>
    <name evidence="5" type="ORF">PD5205_01622</name>
    <name evidence="2" type="ORF">PD885_01641</name>
    <name evidence="3" type="ORF">PD885_01649</name>
</gene>
<evidence type="ECO:0000313" key="3">
    <source>
        <dbReference type="EMBL" id="SMQ98894.1"/>
    </source>
</evidence>
<feature type="region of interest" description="Disordered" evidence="1">
    <location>
        <begin position="1"/>
        <end position="20"/>
    </location>
</feature>
<evidence type="ECO:0000313" key="7">
    <source>
        <dbReference type="Proteomes" id="UP000195953"/>
    </source>
</evidence>
<evidence type="ECO:0000313" key="2">
    <source>
        <dbReference type="EMBL" id="SMQ98886.1"/>
    </source>
</evidence>
<dbReference type="EMBL" id="LT853882">
    <property type="protein sequence ID" value="SMQ98886.1"/>
    <property type="molecule type" value="Genomic_DNA"/>
</dbReference>
<dbReference type="EMBL" id="LT853885">
    <property type="protein sequence ID" value="SMR02918.1"/>
    <property type="molecule type" value="Genomic_DNA"/>
</dbReference>
<dbReference type="RefSeq" id="WP_231892730.1">
    <property type="nucleotide sequence ID" value="NZ_CP016830.1"/>
</dbReference>
<dbReference type="Proteomes" id="UP000195953">
    <property type="component" value="Chromosome 1"/>
</dbReference>
<reference evidence="5 7" key="1">
    <citation type="submission" date="2017-05" db="EMBL/GenBank/DDBJ databases">
        <authorList>
            <person name="Song R."/>
            <person name="Chenine A.L."/>
            <person name="Ruprecht R.M."/>
        </authorList>
    </citation>
    <scope>NUCLEOTIDE SEQUENCE [LARGE SCALE GENOMIC DNA]</scope>
    <source>
        <strain evidence="5">PD5205</strain>
    </source>
</reference>
<proteinExistence type="predicted"/>
<accession>A0A1Y6HIC5</accession>
<evidence type="ECO:0000313" key="4">
    <source>
        <dbReference type="EMBL" id="SMR02918.1"/>
    </source>
</evidence>
<dbReference type="AlphaFoldDB" id="A0A1Y6HIC5"/>
<evidence type="ECO:0000313" key="5">
    <source>
        <dbReference type="EMBL" id="SMR02926.1"/>
    </source>
</evidence>
<dbReference type="Proteomes" id="UP000195877">
    <property type="component" value="Chromosome 1"/>
</dbReference>
<sequence>MRNARIDRQVHPATHPLVSQEAKNTMTTRFRQFSRVCAGLVLLCLAGAASAQWEVVDKALNEKADAIRKNQAINHGDGEQSSGEEVAKPKEKLGRIPDDQGVAACAATTTGTPVSGSQKESCELVQRTLNAQYNYVVAMYEITNERLKRLRKIEKNRQEIGGQNIGLLESNTNQLLALKAMMEIDRQQMESAMFAYDKRVAYLTGQQTAAAKAAMAGKEAPNTNNRPFWIPTWVPDNLLNLGQTIVAGVAMEVAFKAIKSKKPDGMRELAIDKD</sequence>
<dbReference type="EMBL" id="LT853885">
    <property type="protein sequence ID" value="SMR02926.1"/>
    <property type="molecule type" value="Genomic_DNA"/>
</dbReference>
<evidence type="ECO:0000313" key="6">
    <source>
        <dbReference type="Proteomes" id="UP000195877"/>
    </source>
</evidence>
<name>A0A1Y6HIC5_9XANT</name>
<keyword evidence="6" id="KW-1185">Reference proteome</keyword>
<reference evidence="2 6" key="2">
    <citation type="submission" date="2017-05" db="EMBL/GenBank/DDBJ databases">
        <authorList>
            <person name="Blom J."/>
        </authorList>
    </citation>
    <scope>NUCLEOTIDE SEQUENCE [LARGE SCALE GENOMIC DNA]</scope>
    <source>
        <strain evidence="2">PD885</strain>
    </source>
</reference>
<dbReference type="EMBL" id="LT853882">
    <property type="protein sequence ID" value="SMQ98894.1"/>
    <property type="molecule type" value="Genomic_DNA"/>
</dbReference>
<feature type="compositionally biased region" description="Basic and acidic residues" evidence="1">
    <location>
        <begin position="1"/>
        <end position="10"/>
    </location>
</feature>
<dbReference type="STRING" id="48664.BER92_07750"/>
<evidence type="ECO:0000256" key="1">
    <source>
        <dbReference type="SAM" id="MobiDB-lite"/>
    </source>
</evidence>
<organism evidence="5 7">
    <name type="scientific">Xanthomonas fragariae</name>
    <dbReference type="NCBI Taxonomy" id="48664"/>
    <lineage>
        <taxon>Bacteria</taxon>
        <taxon>Pseudomonadati</taxon>
        <taxon>Pseudomonadota</taxon>
        <taxon>Gammaproteobacteria</taxon>
        <taxon>Lysobacterales</taxon>
        <taxon>Lysobacteraceae</taxon>
        <taxon>Xanthomonas</taxon>
    </lineage>
</organism>
<protein>
    <submittedName>
        <fullName evidence="5">Uncharacterized protein</fullName>
    </submittedName>
</protein>
<dbReference type="GeneID" id="61894044"/>